<reference evidence="3 4" key="1">
    <citation type="journal article" date="2006" name="Nat. Biotechnol.">
        <title>The genome and transcriptomes of the anti-tumor agent Clostridium novyi-NT.</title>
        <authorList>
            <person name="Bettegowda C."/>
            <person name="Huang X."/>
            <person name="Lin J."/>
            <person name="Cheong I."/>
            <person name="Kohli M."/>
            <person name="Szabo S.A."/>
            <person name="Zhang X."/>
            <person name="Diaz L.A. Jr."/>
            <person name="Velculescu V.E."/>
            <person name="Parmigiani G."/>
            <person name="Kinzler K.W."/>
            <person name="Vogelstein B."/>
            <person name="Zhou S."/>
        </authorList>
    </citation>
    <scope>NUCLEOTIDE SEQUENCE [LARGE SCALE GENOMIC DNA]</scope>
    <source>
        <strain evidence="3 4">NT</strain>
    </source>
</reference>
<dbReference type="PANTHER" id="PTHR32097">
    <property type="entry name" value="CAMP-BINDING PROTEIN 1-RELATED"/>
    <property type="match status" value="1"/>
</dbReference>
<protein>
    <submittedName>
        <fullName evidence="3">Bacterial stress protein</fullName>
    </submittedName>
</protein>
<gene>
    <name evidence="3" type="ordered locus">NT01CX_0671</name>
</gene>
<proteinExistence type="inferred from homology"/>
<dbReference type="InterPro" id="IPR051324">
    <property type="entry name" value="Stress/Tellurium_Resist"/>
</dbReference>
<dbReference type="PANTHER" id="PTHR32097:SF4">
    <property type="entry name" value="GENERAL STRESS PROTEIN 16U"/>
    <property type="match status" value="1"/>
</dbReference>
<dbReference type="KEGG" id="cno:NT01CX_0671"/>
<dbReference type="eggNOG" id="COG2310">
    <property type="taxonomic scope" value="Bacteria"/>
</dbReference>
<feature type="domain" description="TerD" evidence="2">
    <location>
        <begin position="86"/>
        <end position="270"/>
    </location>
</feature>
<dbReference type="Proteomes" id="UP000008220">
    <property type="component" value="Chromosome"/>
</dbReference>
<comment type="similarity">
    <text evidence="1">Belongs to the CAPAB/TerDEXZ family.</text>
</comment>
<dbReference type="HOGENOM" id="CLU_055120_2_0_9"/>
<dbReference type="Pfam" id="PF02342">
    <property type="entry name" value="TerD"/>
    <property type="match status" value="1"/>
</dbReference>
<dbReference type="EMBL" id="CP000382">
    <property type="protein sequence ID" value="ABK61825.1"/>
    <property type="molecule type" value="Genomic_DNA"/>
</dbReference>
<evidence type="ECO:0000256" key="1">
    <source>
        <dbReference type="ARBA" id="ARBA00008775"/>
    </source>
</evidence>
<dbReference type="CDD" id="cd06974">
    <property type="entry name" value="TerD_like"/>
    <property type="match status" value="1"/>
</dbReference>
<evidence type="ECO:0000313" key="4">
    <source>
        <dbReference type="Proteomes" id="UP000008220"/>
    </source>
</evidence>
<keyword evidence="4" id="KW-1185">Reference proteome</keyword>
<evidence type="ECO:0000259" key="2">
    <source>
        <dbReference type="Pfam" id="PF02342"/>
    </source>
</evidence>
<dbReference type="Gene3D" id="2.60.60.30">
    <property type="entry name" value="sav2460 like domains"/>
    <property type="match status" value="1"/>
</dbReference>
<accession>A0Q3D5</accession>
<dbReference type="InterPro" id="IPR003325">
    <property type="entry name" value="TerD"/>
</dbReference>
<dbReference type="RefSeq" id="WP_011723116.1">
    <property type="nucleotide sequence ID" value="NC_008593.1"/>
</dbReference>
<dbReference type="STRING" id="386415.NT01CX_0671"/>
<name>A0Q3D5_CLONN</name>
<evidence type="ECO:0000313" key="3">
    <source>
        <dbReference type="EMBL" id="ABK61825.1"/>
    </source>
</evidence>
<sequence>MNLNINEKNKAPSIEKRYGNLIVETTIKEDRGIIDLTNPSSYRNTMNYAINEVASTRISEDYNSEVKVHNVKKHKKINTVISSDSSIKLKRGQKIALNKGSNKLSKLVVSLEWDINYSGSHEFDLDTSIFMLDINKNTAEDKFIFYGNPKSIENSVVLGEDFNLKLKDYYDERIMIDLDLVPDNIEKLAITVTIYDGEKRGQNFSSISNGIIRIIDSLGKDELFSYEFNEGLKLETAVVVAEIYRHNGQWKLNPVGNGFNGGLEALCENYGIKVQ</sequence>
<dbReference type="AlphaFoldDB" id="A0Q3D5"/>
<organism evidence="3 4">
    <name type="scientific">Clostridium novyi (strain NT)</name>
    <dbReference type="NCBI Taxonomy" id="386415"/>
    <lineage>
        <taxon>Bacteria</taxon>
        <taxon>Bacillati</taxon>
        <taxon>Bacillota</taxon>
        <taxon>Clostridia</taxon>
        <taxon>Eubacteriales</taxon>
        <taxon>Clostridiaceae</taxon>
        <taxon>Clostridium</taxon>
    </lineage>
</organism>